<feature type="transmembrane region" description="Helical" evidence="2">
    <location>
        <begin position="323"/>
        <end position="342"/>
    </location>
</feature>
<feature type="region of interest" description="Disordered" evidence="1">
    <location>
        <begin position="76"/>
        <end position="117"/>
    </location>
</feature>
<feature type="region of interest" description="Disordered" evidence="1">
    <location>
        <begin position="1"/>
        <end position="20"/>
    </location>
</feature>
<organism evidence="3 4">
    <name type="scientific">Amylocarpus encephaloides</name>
    <dbReference type="NCBI Taxonomy" id="45428"/>
    <lineage>
        <taxon>Eukaryota</taxon>
        <taxon>Fungi</taxon>
        <taxon>Dikarya</taxon>
        <taxon>Ascomycota</taxon>
        <taxon>Pezizomycotina</taxon>
        <taxon>Leotiomycetes</taxon>
        <taxon>Helotiales</taxon>
        <taxon>Helotiales incertae sedis</taxon>
        <taxon>Amylocarpus</taxon>
    </lineage>
</organism>
<dbReference type="EMBL" id="MU251476">
    <property type="protein sequence ID" value="KAG9234084.1"/>
    <property type="molecule type" value="Genomic_DNA"/>
</dbReference>
<accession>A0A9P7YI45</accession>
<name>A0A9P7YI45_9HELO</name>
<keyword evidence="2" id="KW-0812">Transmembrane</keyword>
<keyword evidence="2" id="KW-0472">Membrane</keyword>
<keyword evidence="2" id="KW-1133">Transmembrane helix</keyword>
<proteinExistence type="predicted"/>
<feature type="compositionally biased region" description="Basic and acidic residues" evidence="1">
    <location>
        <begin position="87"/>
        <end position="110"/>
    </location>
</feature>
<dbReference type="AlphaFoldDB" id="A0A9P7YI45"/>
<evidence type="ECO:0000256" key="2">
    <source>
        <dbReference type="SAM" id="Phobius"/>
    </source>
</evidence>
<protein>
    <submittedName>
        <fullName evidence="3">Uncharacterized protein</fullName>
    </submittedName>
</protein>
<evidence type="ECO:0000313" key="3">
    <source>
        <dbReference type="EMBL" id="KAG9234084.1"/>
    </source>
</evidence>
<sequence>MALEQSWTDIRPQGPTSKDNIQNIISSVTRAQRHIKDDRVPAFPPVTSPSTPSLSIKHGLHTGQYHQEARSWSGTLDCLPSRPSAPSDHHIYKDQATSDKRQETSDKRQETTTSDKQFTRRQIPQFTMKPTSPLSLLLFIRLATPAPIAIPHRILTSSSSCTGSFDTFREILVNVATPPTNPTNPLFPAPQLASDSLDILIDDRPTAPIRVSPSTALKSEWPPTSAFLLSLTNPTQTSQDEVDGVIPALPSRPTNDLPALRKKDARRYWATRNSRRDKNVHSNLHIAGRITKMSCRNVDNEGVSESYTVRIRTSHVIREYSDVLVVAIVLLFLVIVVGVEAVEKCGSVQWIFSRSTRKRRGAIFLADDEKPSVVVASPTYPKPTGPSDYKFGSEYGKAS</sequence>
<dbReference type="Proteomes" id="UP000824998">
    <property type="component" value="Unassembled WGS sequence"/>
</dbReference>
<feature type="region of interest" description="Disordered" evidence="1">
    <location>
        <begin position="376"/>
        <end position="399"/>
    </location>
</feature>
<dbReference type="OrthoDB" id="3562979at2759"/>
<evidence type="ECO:0000256" key="1">
    <source>
        <dbReference type="SAM" id="MobiDB-lite"/>
    </source>
</evidence>
<feature type="region of interest" description="Disordered" evidence="1">
    <location>
        <begin position="32"/>
        <end position="58"/>
    </location>
</feature>
<keyword evidence="4" id="KW-1185">Reference proteome</keyword>
<comment type="caution">
    <text evidence="3">The sequence shown here is derived from an EMBL/GenBank/DDBJ whole genome shotgun (WGS) entry which is preliminary data.</text>
</comment>
<evidence type="ECO:0000313" key="4">
    <source>
        <dbReference type="Proteomes" id="UP000824998"/>
    </source>
</evidence>
<reference evidence="3" key="1">
    <citation type="journal article" date="2021" name="IMA Fungus">
        <title>Genomic characterization of three marine fungi, including Emericellopsis atlantica sp. nov. with signatures of a generalist lifestyle and marine biomass degradation.</title>
        <authorList>
            <person name="Hagestad O.C."/>
            <person name="Hou L."/>
            <person name="Andersen J.H."/>
            <person name="Hansen E.H."/>
            <person name="Altermark B."/>
            <person name="Li C."/>
            <person name="Kuhnert E."/>
            <person name="Cox R.J."/>
            <person name="Crous P.W."/>
            <person name="Spatafora J.W."/>
            <person name="Lail K."/>
            <person name="Amirebrahimi M."/>
            <person name="Lipzen A."/>
            <person name="Pangilinan J."/>
            <person name="Andreopoulos W."/>
            <person name="Hayes R.D."/>
            <person name="Ng V."/>
            <person name="Grigoriev I.V."/>
            <person name="Jackson S.A."/>
            <person name="Sutton T.D.S."/>
            <person name="Dobson A.D.W."/>
            <person name="Rama T."/>
        </authorList>
    </citation>
    <scope>NUCLEOTIDE SEQUENCE</scope>
    <source>
        <strain evidence="3">TRa018bII</strain>
    </source>
</reference>
<gene>
    <name evidence="3" type="ORF">BJ875DRAFT_510668</name>
</gene>